<dbReference type="RefSeq" id="WP_389359638.1">
    <property type="nucleotide sequence ID" value="NZ_JBIACK010000002.1"/>
</dbReference>
<organism evidence="1 2">
    <name type="scientific">Cytobacillus spartinae</name>
    <dbReference type="NCBI Taxonomy" id="3299023"/>
    <lineage>
        <taxon>Bacteria</taxon>
        <taxon>Bacillati</taxon>
        <taxon>Bacillota</taxon>
        <taxon>Bacilli</taxon>
        <taxon>Bacillales</taxon>
        <taxon>Bacillaceae</taxon>
        <taxon>Cytobacillus</taxon>
    </lineage>
</organism>
<accession>A0ABW6K8D6</accession>
<gene>
    <name evidence="1" type="ORF">ACFYKX_07515</name>
</gene>
<evidence type="ECO:0000313" key="2">
    <source>
        <dbReference type="Proteomes" id="UP001601059"/>
    </source>
</evidence>
<keyword evidence="2" id="KW-1185">Reference proteome</keyword>
<dbReference type="Proteomes" id="UP001601059">
    <property type="component" value="Unassembled WGS sequence"/>
</dbReference>
<sequence>MKIVETEYSVIINGTEIEGFIDKEQTCSNCQANLIYYDEFDAYFCAYCNEWKESKCEDPTCFYCPNRPNKPLNN</sequence>
<reference evidence="1 2" key="1">
    <citation type="submission" date="2024-08" db="EMBL/GenBank/DDBJ databases">
        <title>Two novel Cytobacillus novel species.</title>
        <authorList>
            <person name="Liu G."/>
        </authorList>
    </citation>
    <scope>NUCLEOTIDE SEQUENCE [LARGE SCALE GENOMIC DNA]</scope>
    <source>
        <strain evidence="1 2">FJAT-54145</strain>
    </source>
</reference>
<proteinExistence type="predicted"/>
<evidence type="ECO:0000313" key="1">
    <source>
        <dbReference type="EMBL" id="MFE8700456.1"/>
    </source>
</evidence>
<comment type="caution">
    <text evidence="1">The sequence shown here is derived from an EMBL/GenBank/DDBJ whole genome shotgun (WGS) entry which is preliminary data.</text>
</comment>
<protein>
    <submittedName>
        <fullName evidence="1">Uncharacterized protein</fullName>
    </submittedName>
</protein>
<name>A0ABW6K8D6_9BACI</name>
<dbReference type="EMBL" id="JBIACK010000002">
    <property type="protein sequence ID" value="MFE8700456.1"/>
    <property type="molecule type" value="Genomic_DNA"/>
</dbReference>